<evidence type="ECO:0008006" key="3">
    <source>
        <dbReference type="Google" id="ProtNLM"/>
    </source>
</evidence>
<evidence type="ECO:0000313" key="2">
    <source>
        <dbReference type="Proteomes" id="UP001499841"/>
    </source>
</evidence>
<accession>A0ABP8ETE5</accession>
<gene>
    <name evidence="1" type="ORF">GCM10022262_13820</name>
</gene>
<proteinExistence type="predicted"/>
<dbReference type="EMBL" id="BAABBA010000005">
    <property type="protein sequence ID" value="GAA4287023.1"/>
    <property type="molecule type" value="Genomic_DNA"/>
</dbReference>
<dbReference type="Proteomes" id="UP001499841">
    <property type="component" value="Unassembled WGS sequence"/>
</dbReference>
<comment type="caution">
    <text evidence="1">The sequence shown here is derived from an EMBL/GenBank/DDBJ whole genome shotgun (WGS) entry which is preliminary data.</text>
</comment>
<protein>
    <recommendedName>
        <fullName evidence="3">SRPBCC family protein</fullName>
    </recommendedName>
</protein>
<name>A0ABP8ETE5_9MICO</name>
<sequence length="281" mass="31397">MALAGPGTKVPGRRRQGQALAEVTAAPAARWISRATGGYLRGIPLTLEARMPAFSAKVRTAAAALPLVVAYDVALRPWMSTWGSTPEERREPLPGDDVVDAVMTHCTKAVTIEAPPERVWPWLIQIGDRRAGFYSHDWIERFVFPGTVHYVERTRSATRIHPELQDVHVGDQIDTGSIGRMRFGNPVTVLEPDRALVIGTWAFVLRRLPGDRTRLLVRERDGGYLRPMVPRRFGLARAALGVVDYVVGDPLHFLMERRMMLGLKERSERRRDEVPLDAAPA</sequence>
<keyword evidence="2" id="KW-1185">Reference proteome</keyword>
<organism evidence="1 2">
    <name type="scientific">Georgenia daeguensis</name>
    <dbReference type="NCBI Taxonomy" id="908355"/>
    <lineage>
        <taxon>Bacteria</taxon>
        <taxon>Bacillati</taxon>
        <taxon>Actinomycetota</taxon>
        <taxon>Actinomycetes</taxon>
        <taxon>Micrococcales</taxon>
        <taxon>Bogoriellaceae</taxon>
        <taxon>Georgenia</taxon>
    </lineage>
</organism>
<reference evidence="2" key="1">
    <citation type="journal article" date="2019" name="Int. J. Syst. Evol. Microbiol.">
        <title>The Global Catalogue of Microorganisms (GCM) 10K type strain sequencing project: providing services to taxonomists for standard genome sequencing and annotation.</title>
        <authorList>
            <consortium name="The Broad Institute Genomics Platform"/>
            <consortium name="The Broad Institute Genome Sequencing Center for Infectious Disease"/>
            <person name="Wu L."/>
            <person name="Ma J."/>
        </authorList>
    </citation>
    <scope>NUCLEOTIDE SEQUENCE [LARGE SCALE GENOMIC DNA]</scope>
    <source>
        <strain evidence="2">JCM 17459</strain>
    </source>
</reference>
<evidence type="ECO:0000313" key="1">
    <source>
        <dbReference type="EMBL" id="GAA4287023.1"/>
    </source>
</evidence>